<proteinExistence type="predicted"/>
<keyword evidence="4" id="KW-1185">Reference proteome</keyword>
<gene>
    <name evidence="3" type="ORF">HINF_LOCUS21756</name>
    <name evidence="2" type="ORF">HINF_LOCUS57776</name>
</gene>
<protein>
    <submittedName>
        <fullName evidence="3">Hypothetical_protein</fullName>
    </submittedName>
</protein>
<dbReference type="Proteomes" id="UP001642409">
    <property type="component" value="Unassembled WGS sequence"/>
</dbReference>
<reference evidence="3 4" key="2">
    <citation type="submission" date="2024-07" db="EMBL/GenBank/DDBJ databases">
        <authorList>
            <person name="Akdeniz Z."/>
        </authorList>
    </citation>
    <scope>NUCLEOTIDE SEQUENCE [LARGE SCALE GENOMIC DNA]</scope>
</reference>
<organism evidence="2">
    <name type="scientific">Hexamita inflata</name>
    <dbReference type="NCBI Taxonomy" id="28002"/>
    <lineage>
        <taxon>Eukaryota</taxon>
        <taxon>Metamonada</taxon>
        <taxon>Diplomonadida</taxon>
        <taxon>Hexamitidae</taxon>
        <taxon>Hexamitinae</taxon>
        <taxon>Hexamita</taxon>
    </lineage>
</organism>
<reference evidence="2" key="1">
    <citation type="submission" date="2023-06" db="EMBL/GenBank/DDBJ databases">
        <authorList>
            <person name="Kurt Z."/>
        </authorList>
    </citation>
    <scope>NUCLEOTIDE SEQUENCE</scope>
</reference>
<evidence type="ECO:0000313" key="4">
    <source>
        <dbReference type="Proteomes" id="UP001642409"/>
    </source>
</evidence>
<comment type="caution">
    <text evidence="2">The sequence shown here is derived from an EMBL/GenBank/DDBJ whole genome shotgun (WGS) entry which is preliminary data.</text>
</comment>
<dbReference type="EMBL" id="CATOUU010001068">
    <property type="protein sequence ID" value="CAI9970131.1"/>
    <property type="molecule type" value="Genomic_DNA"/>
</dbReference>
<accession>A0AA86RA12</accession>
<keyword evidence="1" id="KW-0812">Transmembrane</keyword>
<evidence type="ECO:0000313" key="2">
    <source>
        <dbReference type="EMBL" id="CAI9970131.1"/>
    </source>
</evidence>
<keyword evidence="1" id="KW-1133">Transmembrane helix</keyword>
<name>A0AA86RA12_9EUKA</name>
<evidence type="ECO:0000256" key="1">
    <source>
        <dbReference type="SAM" id="Phobius"/>
    </source>
</evidence>
<keyword evidence="1" id="KW-0472">Membrane</keyword>
<dbReference type="EMBL" id="CAXDID020000060">
    <property type="protein sequence ID" value="CAL6009760.1"/>
    <property type="molecule type" value="Genomic_DNA"/>
</dbReference>
<dbReference type="AlphaFoldDB" id="A0AA86RA12"/>
<evidence type="ECO:0000313" key="3">
    <source>
        <dbReference type="EMBL" id="CAL6009760.1"/>
    </source>
</evidence>
<feature type="transmembrane region" description="Helical" evidence="1">
    <location>
        <begin position="196"/>
        <end position="215"/>
    </location>
</feature>
<sequence>MKMLSLFLESFKLNQIKLHNQTAVNYLVLLENYNFGYVDVQENIELLNGYNFMRTAMFQPVFLINYSSQNCFRRKVVNLSKYTVKQTNSSKQSVQSQNNIININSKDNKKSTSINKKSNNNNIINNQQVRSQIQYTVFKNGSGTINSDFYIPAFVDELIDFLAQMQNFQTCEPKTKQRFDFVFRILNAEIKFQKEIVFFGAVLTFAFLVVVKIVLKFT</sequence>